<dbReference type="SUPFAM" id="SSF54695">
    <property type="entry name" value="POZ domain"/>
    <property type="match status" value="1"/>
</dbReference>
<dbReference type="InterPro" id="IPR000555">
    <property type="entry name" value="JAMM/MPN+_dom"/>
</dbReference>
<dbReference type="InterPro" id="IPR011333">
    <property type="entry name" value="SKP1/BTB/POZ_sf"/>
</dbReference>
<gene>
    <name evidence="3" type="ORF">QR680_011571</name>
</gene>
<dbReference type="PROSITE" id="PS50249">
    <property type="entry name" value="MPN"/>
    <property type="match status" value="1"/>
</dbReference>
<dbReference type="SMART" id="SM00232">
    <property type="entry name" value="JAB_MPN"/>
    <property type="match status" value="1"/>
</dbReference>
<comment type="similarity">
    <text evidence="1">Belongs to the SKP1 family.</text>
</comment>
<dbReference type="InterPro" id="IPR024969">
    <property type="entry name" value="EIF3F/CSN6-like_C"/>
</dbReference>
<organism evidence="3 4">
    <name type="scientific">Steinernema hermaphroditum</name>
    <dbReference type="NCBI Taxonomy" id="289476"/>
    <lineage>
        <taxon>Eukaryota</taxon>
        <taxon>Metazoa</taxon>
        <taxon>Ecdysozoa</taxon>
        <taxon>Nematoda</taxon>
        <taxon>Chromadorea</taxon>
        <taxon>Rhabditida</taxon>
        <taxon>Tylenchina</taxon>
        <taxon>Panagrolaimomorpha</taxon>
        <taxon>Strongyloidoidea</taxon>
        <taxon>Steinernematidae</taxon>
        <taxon>Steinernema</taxon>
    </lineage>
</organism>
<dbReference type="InterPro" id="IPR016073">
    <property type="entry name" value="Skp1_comp_POZ"/>
</dbReference>
<name>A0AA39LZ71_9BILA</name>
<protein>
    <recommendedName>
        <fullName evidence="2">MPN domain-containing protein</fullName>
    </recommendedName>
</protein>
<sequence>MASEIVKLSSLDRKKFEVQKKDFQKANLLKTMMSDLGFDDDALPEEAIPMPSIAAEALEAIVDWLRMHEGEEPRSEDDRQTHRFNRNVAMEDTELLDKQEPRLKLAAVINAAYYLEMPDFIDTLVKYTANNLEGKTIKVMSNLVVKVHPNVYLGIVDAYERRKKNDGADDAAMGTLLGYYERNAVRVTNCYSVPFHVAEKNGEYTQLDHAMNAKLLKMHKKGYPHEHVVGWFCTSPKLTEDTATFHEYYTLFAQSVKKVLVQPPVVVLSLDTTFSSKKSPSMSVRAYTNVPEWDPSDEETEMSPSKLFRDIKVVFETSPQEAAALGAIMQGTDSKQREIQIVPEAEVEDKMCEGVVKHMKQITEWLKMVKKYVSAEMKKDESKRDSAMGRRLMEIVRTAATQLSPEKLETIIKTTMSDQMLLTYLAELSKTNATVVENLLQLNGLAVPKTD</sequence>
<dbReference type="AlphaFoldDB" id="A0AA39LZ71"/>
<dbReference type="PANTHER" id="PTHR10540:SF6">
    <property type="entry name" value="EUKARYOTIC TRANSLATION INITIATION FACTOR 3 SUBUNIT F"/>
    <property type="match status" value="1"/>
</dbReference>
<accession>A0AA39LZ71</accession>
<dbReference type="EMBL" id="JAUCMV010000002">
    <property type="protein sequence ID" value="KAK0414694.1"/>
    <property type="molecule type" value="Genomic_DNA"/>
</dbReference>
<evidence type="ECO:0000313" key="4">
    <source>
        <dbReference type="Proteomes" id="UP001175271"/>
    </source>
</evidence>
<dbReference type="Pfam" id="PF13012">
    <property type="entry name" value="MitMem_reg"/>
    <property type="match status" value="1"/>
</dbReference>
<evidence type="ECO:0000259" key="2">
    <source>
        <dbReference type="PROSITE" id="PS50249"/>
    </source>
</evidence>
<evidence type="ECO:0000313" key="3">
    <source>
        <dbReference type="EMBL" id="KAK0414694.1"/>
    </source>
</evidence>
<dbReference type="InterPro" id="IPR001232">
    <property type="entry name" value="SKP1-like"/>
</dbReference>
<dbReference type="GO" id="GO:0003743">
    <property type="term" value="F:translation initiation factor activity"/>
    <property type="evidence" value="ECO:0007669"/>
    <property type="project" value="TreeGrafter"/>
</dbReference>
<dbReference type="InterPro" id="IPR037518">
    <property type="entry name" value="MPN"/>
</dbReference>
<dbReference type="Pfam" id="PF01398">
    <property type="entry name" value="JAB"/>
    <property type="match status" value="1"/>
</dbReference>
<dbReference type="GO" id="GO:0008237">
    <property type="term" value="F:metallopeptidase activity"/>
    <property type="evidence" value="ECO:0007669"/>
    <property type="project" value="InterPro"/>
</dbReference>
<dbReference type="Gene3D" id="3.30.710.10">
    <property type="entry name" value="Potassium Channel Kv1.1, Chain A"/>
    <property type="match status" value="1"/>
</dbReference>
<reference evidence="3" key="1">
    <citation type="submission" date="2023-06" db="EMBL/GenBank/DDBJ databases">
        <title>Genomic analysis of the entomopathogenic nematode Steinernema hermaphroditum.</title>
        <authorList>
            <person name="Schwarz E.M."/>
            <person name="Heppert J.K."/>
            <person name="Baniya A."/>
            <person name="Schwartz H.T."/>
            <person name="Tan C.-H."/>
            <person name="Antoshechkin I."/>
            <person name="Sternberg P.W."/>
            <person name="Goodrich-Blair H."/>
            <person name="Dillman A.R."/>
        </authorList>
    </citation>
    <scope>NUCLEOTIDE SEQUENCE</scope>
    <source>
        <strain evidence="3">PS9179</strain>
        <tissue evidence="3">Whole animal</tissue>
    </source>
</reference>
<dbReference type="GO" id="GO:0006511">
    <property type="term" value="P:ubiquitin-dependent protein catabolic process"/>
    <property type="evidence" value="ECO:0007669"/>
    <property type="project" value="InterPro"/>
</dbReference>
<comment type="caution">
    <text evidence="3">The sequence shown here is derived from an EMBL/GenBank/DDBJ whole genome shotgun (WGS) entry which is preliminary data.</text>
</comment>
<dbReference type="SMART" id="SM00512">
    <property type="entry name" value="Skp1"/>
    <property type="match status" value="1"/>
</dbReference>
<keyword evidence="4" id="KW-1185">Reference proteome</keyword>
<dbReference type="GO" id="GO:0031369">
    <property type="term" value="F:translation initiation factor binding"/>
    <property type="evidence" value="ECO:0007669"/>
    <property type="project" value="TreeGrafter"/>
</dbReference>
<dbReference type="GO" id="GO:0071541">
    <property type="term" value="C:eukaryotic translation initiation factor 3 complex, eIF3m"/>
    <property type="evidence" value="ECO:0007669"/>
    <property type="project" value="TreeGrafter"/>
</dbReference>
<dbReference type="Proteomes" id="UP001175271">
    <property type="component" value="Unassembled WGS sequence"/>
</dbReference>
<proteinExistence type="inferred from homology"/>
<dbReference type="Pfam" id="PF03931">
    <property type="entry name" value="Skp1_POZ"/>
    <property type="match status" value="1"/>
</dbReference>
<dbReference type="PANTHER" id="PTHR10540">
    <property type="entry name" value="EUKARYOTIC TRANSLATION INITIATION FACTOR 3 SUBUNIT F-RELATED"/>
    <property type="match status" value="1"/>
</dbReference>
<feature type="domain" description="MPN" evidence="2">
    <location>
        <begin position="145"/>
        <end position="293"/>
    </location>
</feature>
<dbReference type="Gene3D" id="3.40.140.10">
    <property type="entry name" value="Cytidine Deaminase, domain 2"/>
    <property type="match status" value="1"/>
</dbReference>
<evidence type="ECO:0000256" key="1">
    <source>
        <dbReference type="ARBA" id="ARBA00009993"/>
    </source>
</evidence>